<dbReference type="RefSeq" id="WP_345727632.1">
    <property type="nucleotide sequence ID" value="NZ_BAAAYN010000011.1"/>
</dbReference>
<organism evidence="1 2">
    <name type="scientific">Cryptosporangium minutisporangium</name>
    <dbReference type="NCBI Taxonomy" id="113569"/>
    <lineage>
        <taxon>Bacteria</taxon>
        <taxon>Bacillati</taxon>
        <taxon>Actinomycetota</taxon>
        <taxon>Actinomycetes</taxon>
        <taxon>Cryptosporangiales</taxon>
        <taxon>Cryptosporangiaceae</taxon>
        <taxon>Cryptosporangium</taxon>
    </lineage>
</organism>
<reference evidence="2" key="1">
    <citation type="journal article" date="2019" name="Int. J. Syst. Evol. Microbiol.">
        <title>The Global Catalogue of Microorganisms (GCM) 10K type strain sequencing project: providing services to taxonomists for standard genome sequencing and annotation.</title>
        <authorList>
            <consortium name="The Broad Institute Genomics Platform"/>
            <consortium name="The Broad Institute Genome Sequencing Center for Infectious Disease"/>
            <person name="Wu L."/>
            <person name="Ma J."/>
        </authorList>
    </citation>
    <scope>NUCLEOTIDE SEQUENCE [LARGE SCALE GENOMIC DNA]</scope>
    <source>
        <strain evidence="2">JCM 9458</strain>
    </source>
</reference>
<comment type="caution">
    <text evidence="1">The sequence shown here is derived from an EMBL/GenBank/DDBJ whole genome shotgun (WGS) entry which is preliminary data.</text>
</comment>
<proteinExistence type="predicted"/>
<accession>A0ABP6SV50</accession>
<evidence type="ECO:0000313" key="1">
    <source>
        <dbReference type="EMBL" id="GAA3385452.1"/>
    </source>
</evidence>
<evidence type="ECO:0000313" key="2">
    <source>
        <dbReference type="Proteomes" id="UP001501676"/>
    </source>
</evidence>
<sequence length="46" mass="5770">MSGHEHHGDCGYDYNNSWDYECYKPRKHRRRHSRKRHASCWDYTGW</sequence>
<keyword evidence="2" id="KW-1185">Reference proteome</keyword>
<dbReference type="Proteomes" id="UP001501676">
    <property type="component" value="Unassembled WGS sequence"/>
</dbReference>
<gene>
    <name evidence="1" type="ORF">GCM10020369_19050</name>
</gene>
<dbReference type="EMBL" id="BAAAYN010000011">
    <property type="protein sequence ID" value="GAA3385452.1"/>
    <property type="molecule type" value="Genomic_DNA"/>
</dbReference>
<protein>
    <submittedName>
        <fullName evidence="1">Uncharacterized protein</fullName>
    </submittedName>
</protein>
<name>A0ABP6SV50_9ACTN</name>